<evidence type="ECO:0000313" key="2">
    <source>
        <dbReference type="Proteomes" id="UP000287853"/>
    </source>
</evidence>
<proteinExistence type="predicted"/>
<dbReference type="Proteomes" id="UP000287853">
    <property type="component" value="Unassembled WGS sequence"/>
</dbReference>
<sequence>MIREIQPEGKKRMCVQACICGMKLPLGEQFT</sequence>
<gene>
    <name evidence="1" type="ORF">H206_05561</name>
</gene>
<evidence type="ECO:0000313" key="1">
    <source>
        <dbReference type="EMBL" id="RWX47863.1"/>
    </source>
</evidence>
<reference evidence="1 2" key="1">
    <citation type="submission" date="2017-01" db="EMBL/GenBank/DDBJ databases">
        <title>The cable genome- insights into the physiology and evolution of filamentous bacteria capable of sulfide oxidation via long distance electron transfer.</title>
        <authorList>
            <person name="Schreiber L."/>
            <person name="Bjerg J.T."/>
            <person name="Boggild A."/>
            <person name="Van De Vossenberg J."/>
            <person name="Meysman F."/>
            <person name="Nielsen L.P."/>
            <person name="Schramm A."/>
            <person name="Kjeldsen K.U."/>
        </authorList>
    </citation>
    <scope>NUCLEOTIDE SEQUENCE [LARGE SCALE GENOMIC DNA]</scope>
    <source>
        <strain evidence="1">MCF</strain>
    </source>
</reference>
<comment type="caution">
    <text evidence="1">The sequence shown here is derived from an EMBL/GenBank/DDBJ whole genome shotgun (WGS) entry which is preliminary data.</text>
</comment>
<dbReference type="EMBL" id="MTKO01000018">
    <property type="protein sequence ID" value="RWX47863.1"/>
    <property type="molecule type" value="Genomic_DNA"/>
</dbReference>
<protein>
    <submittedName>
        <fullName evidence="1">Uncharacterized protein</fullName>
    </submittedName>
</protein>
<name>A0A3S3QU77_9BACT</name>
<keyword evidence="2" id="KW-1185">Reference proteome</keyword>
<dbReference type="AlphaFoldDB" id="A0A3S3QU77"/>
<accession>A0A3S3QU77</accession>
<organism evidence="1 2">
    <name type="scientific">Candidatus Electrothrix aarhusensis</name>
    <dbReference type="NCBI Taxonomy" id="1859131"/>
    <lineage>
        <taxon>Bacteria</taxon>
        <taxon>Pseudomonadati</taxon>
        <taxon>Thermodesulfobacteriota</taxon>
        <taxon>Desulfobulbia</taxon>
        <taxon>Desulfobulbales</taxon>
        <taxon>Desulfobulbaceae</taxon>
        <taxon>Candidatus Electrothrix</taxon>
    </lineage>
</organism>